<sequence>MAAQLTRKVAAVLVRNHEYACALEYLQDSVDAALAAGTRAADAILYQVVALAALHLKLGHLDQAEATAVAHLERIKADAPTAAPATAADLPLLEVLAQVSRQTRNAARAMDMLRRARTAAARQPAVQAAICLQMAEIVREGGAAPGAGTSAQVEALLVQARELQPANATVLLAPAQHYVQAAAPASDGKADALAKAHALCAELLKVDANHDEGARLMAQVLIQRRQFDQAVRFQKIKLATMSCWK</sequence>
<dbReference type="EMBL" id="GG745346">
    <property type="protein sequence ID" value="KNE65117.1"/>
    <property type="molecule type" value="Genomic_DNA"/>
</dbReference>
<name>A0A0L0SRH4_ALLM3</name>
<dbReference type="PANTHER" id="PTHR14699">
    <property type="entry name" value="STI2 PROTEIN-RELATED"/>
    <property type="match status" value="1"/>
</dbReference>
<dbReference type="AlphaFoldDB" id="A0A0L0SRH4"/>
<dbReference type="VEuPathDB" id="FungiDB:AMAG_10773"/>
<proteinExistence type="predicted"/>
<dbReference type="GO" id="GO:0030991">
    <property type="term" value="C:intraciliary transport particle A"/>
    <property type="evidence" value="ECO:0007669"/>
    <property type="project" value="TreeGrafter"/>
</dbReference>
<organism evidence="1 2">
    <name type="scientific">Allomyces macrogynus (strain ATCC 38327)</name>
    <name type="common">Allomyces javanicus var. macrogynus</name>
    <dbReference type="NCBI Taxonomy" id="578462"/>
    <lineage>
        <taxon>Eukaryota</taxon>
        <taxon>Fungi</taxon>
        <taxon>Fungi incertae sedis</taxon>
        <taxon>Blastocladiomycota</taxon>
        <taxon>Blastocladiomycetes</taxon>
        <taxon>Blastocladiales</taxon>
        <taxon>Blastocladiaceae</taxon>
        <taxon>Allomyces</taxon>
    </lineage>
</organism>
<gene>
    <name evidence="1" type="ORF">AMAG_10773</name>
</gene>
<reference evidence="2" key="2">
    <citation type="submission" date="2009-11" db="EMBL/GenBank/DDBJ databases">
        <title>The Genome Sequence of Allomyces macrogynus strain ATCC 38327.</title>
        <authorList>
            <consortium name="The Broad Institute Genome Sequencing Platform"/>
            <person name="Russ C."/>
            <person name="Cuomo C."/>
            <person name="Shea T."/>
            <person name="Young S.K."/>
            <person name="Zeng Q."/>
            <person name="Koehrsen M."/>
            <person name="Haas B."/>
            <person name="Borodovsky M."/>
            <person name="Guigo R."/>
            <person name="Alvarado L."/>
            <person name="Berlin A."/>
            <person name="Borenstein D."/>
            <person name="Chen Z."/>
            <person name="Engels R."/>
            <person name="Freedman E."/>
            <person name="Gellesch M."/>
            <person name="Goldberg J."/>
            <person name="Griggs A."/>
            <person name="Gujja S."/>
            <person name="Heiman D."/>
            <person name="Hepburn T."/>
            <person name="Howarth C."/>
            <person name="Jen D."/>
            <person name="Larson L."/>
            <person name="Lewis B."/>
            <person name="Mehta T."/>
            <person name="Park D."/>
            <person name="Pearson M."/>
            <person name="Roberts A."/>
            <person name="Saif S."/>
            <person name="Shenoy N."/>
            <person name="Sisk P."/>
            <person name="Stolte C."/>
            <person name="Sykes S."/>
            <person name="Walk T."/>
            <person name="White J."/>
            <person name="Yandava C."/>
            <person name="Burger G."/>
            <person name="Gray M.W."/>
            <person name="Holland P.W.H."/>
            <person name="King N."/>
            <person name="Lang F.B.F."/>
            <person name="Roger A.J."/>
            <person name="Ruiz-Trillo I."/>
            <person name="Lander E."/>
            <person name="Nusbaum C."/>
        </authorList>
    </citation>
    <scope>NUCLEOTIDE SEQUENCE [LARGE SCALE GENOMIC DNA]</scope>
    <source>
        <strain evidence="2">ATCC 38327</strain>
    </source>
</reference>
<evidence type="ECO:0000313" key="1">
    <source>
        <dbReference type="EMBL" id="KNE65117.1"/>
    </source>
</evidence>
<dbReference type="PANTHER" id="PTHR14699:SF0">
    <property type="entry name" value="TETRATRICOPEPTIDE REPEAT PROTEIN 21 HOMOLOG"/>
    <property type="match status" value="1"/>
</dbReference>
<dbReference type="Gene3D" id="1.25.40.10">
    <property type="entry name" value="Tetratricopeptide repeat domain"/>
    <property type="match status" value="1"/>
</dbReference>
<dbReference type="GO" id="GO:0061512">
    <property type="term" value="P:protein localization to cilium"/>
    <property type="evidence" value="ECO:0007669"/>
    <property type="project" value="TreeGrafter"/>
</dbReference>
<evidence type="ECO:0000313" key="2">
    <source>
        <dbReference type="Proteomes" id="UP000054350"/>
    </source>
</evidence>
<protein>
    <recommendedName>
        <fullName evidence="3">MalT-like TPR region domain-containing protein</fullName>
    </recommendedName>
</protein>
<reference evidence="1 2" key="1">
    <citation type="submission" date="2009-11" db="EMBL/GenBank/DDBJ databases">
        <title>Annotation of Allomyces macrogynus ATCC 38327.</title>
        <authorList>
            <consortium name="The Broad Institute Genome Sequencing Platform"/>
            <person name="Russ C."/>
            <person name="Cuomo C."/>
            <person name="Burger G."/>
            <person name="Gray M.W."/>
            <person name="Holland P.W.H."/>
            <person name="King N."/>
            <person name="Lang F.B.F."/>
            <person name="Roger A.J."/>
            <person name="Ruiz-Trillo I."/>
            <person name="Young S.K."/>
            <person name="Zeng Q."/>
            <person name="Gargeya S."/>
            <person name="Fitzgerald M."/>
            <person name="Haas B."/>
            <person name="Abouelleil A."/>
            <person name="Alvarado L."/>
            <person name="Arachchi H.M."/>
            <person name="Berlin A."/>
            <person name="Chapman S.B."/>
            <person name="Gearin G."/>
            <person name="Goldberg J."/>
            <person name="Griggs A."/>
            <person name="Gujja S."/>
            <person name="Hansen M."/>
            <person name="Heiman D."/>
            <person name="Howarth C."/>
            <person name="Larimer J."/>
            <person name="Lui A."/>
            <person name="MacDonald P.J.P."/>
            <person name="McCowen C."/>
            <person name="Montmayeur A."/>
            <person name="Murphy C."/>
            <person name="Neiman D."/>
            <person name="Pearson M."/>
            <person name="Priest M."/>
            <person name="Roberts A."/>
            <person name="Saif S."/>
            <person name="Shea T."/>
            <person name="Sisk P."/>
            <person name="Stolte C."/>
            <person name="Sykes S."/>
            <person name="Wortman J."/>
            <person name="Nusbaum C."/>
            <person name="Birren B."/>
        </authorList>
    </citation>
    <scope>NUCLEOTIDE SEQUENCE [LARGE SCALE GENOMIC DNA]</scope>
    <source>
        <strain evidence="1 2">ATCC 38327</strain>
    </source>
</reference>
<keyword evidence="2" id="KW-1185">Reference proteome</keyword>
<dbReference type="InterPro" id="IPR040364">
    <property type="entry name" value="TTC21A/TTC21B"/>
</dbReference>
<dbReference type="OrthoDB" id="10259630at2759"/>
<dbReference type="InterPro" id="IPR011990">
    <property type="entry name" value="TPR-like_helical_dom_sf"/>
</dbReference>
<dbReference type="Proteomes" id="UP000054350">
    <property type="component" value="Unassembled WGS sequence"/>
</dbReference>
<evidence type="ECO:0008006" key="3">
    <source>
        <dbReference type="Google" id="ProtNLM"/>
    </source>
</evidence>
<dbReference type="GO" id="GO:0035721">
    <property type="term" value="P:intraciliary retrograde transport"/>
    <property type="evidence" value="ECO:0007669"/>
    <property type="project" value="TreeGrafter"/>
</dbReference>
<accession>A0A0L0SRH4</accession>
<dbReference type="GO" id="GO:0005929">
    <property type="term" value="C:cilium"/>
    <property type="evidence" value="ECO:0007669"/>
    <property type="project" value="GOC"/>
</dbReference>